<protein>
    <submittedName>
        <fullName evidence="2">Uncharacterized protein</fullName>
    </submittedName>
</protein>
<feature type="region of interest" description="Disordered" evidence="1">
    <location>
        <begin position="163"/>
        <end position="182"/>
    </location>
</feature>
<sequence length="241" mass="26767">MTVYQDHIGPRTLAEVRAVIRSHHDWTTTRPSVLGEHAPQRQADLLRTYRNLENEHPEDVAALLEEMFLDRLSDLEEAPRATLVRDLDAAAAEAETADLAICRLRGGNERAAEAEILLRVAAEKGQKSAEGMSVCVAEEVRESGFLPTSMAYLIDEAARTVSSGRSEPARDEGRIGKARREMRESRARAVAEEVMSMPAQSPQSTPAEMWMEAAGLRRVPEMWSCDLHDDAVEDEFALGTR</sequence>
<comment type="caution">
    <text evidence="2">The sequence shown here is derived from an EMBL/GenBank/DDBJ whole genome shotgun (WGS) entry which is preliminary data.</text>
</comment>
<feature type="compositionally biased region" description="Basic and acidic residues" evidence="1">
    <location>
        <begin position="167"/>
        <end position="182"/>
    </location>
</feature>
<keyword evidence="3" id="KW-1185">Reference proteome</keyword>
<evidence type="ECO:0000256" key="1">
    <source>
        <dbReference type="SAM" id="MobiDB-lite"/>
    </source>
</evidence>
<evidence type="ECO:0000313" key="2">
    <source>
        <dbReference type="EMBL" id="MBK1670103.1"/>
    </source>
</evidence>
<gene>
    <name evidence="2" type="ORF">CKO28_18875</name>
</gene>
<organism evidence="2 3">
    <name type="scientific">Rhodovibrio sodomensis</name>
    <dbReference type="NCBI Taxonomy" id="1088"/>
    <lineage>
        <taxon>Bacteria</taxon>
        <taxon>Pseudomonadati</taxon>
        <taxon>Pseudomonadota</taxon>
        <taxon>Alphaproteobacteria</taxon>
        <taxon>Rhodospirillales</taxon>
        <taxon>Rhodovibrionaceae</taxon>
        <taxon>Rhodovibrio</taxon>
    </lineage>
</organism>
<name>A0ABS1DK61_9PROT</name>
<evidence type="ECO:0000313" key="3">
    <source>
        <dbReference type="Proteomes" id="UP001296873"/>
    </source>
</evidence>
<dbReference type="EMBL" id="NRRL01000074">
    <property type="protein sequence ID" value="MBK1670103.1"/>
    <property type="molecule type" value="Genomic_DNA"/>
</dbReference>
<dbReference type="Proteomes" id="UP001296873">
    <property type="component" value="Unassembled WGS sequence"/>
</dbReference>
<proteinExistence type="predicted"/>
<accession>A0ABS1DK61</accession>
<reference evidence="2 3" key="1">
    <citation type="journal article" date="2020" name="Microorganisms">
        <title>Osmotic Adaptation and Compatible Solute Biosynthesis of Phototrophic Bacteria as Revealed from Genome Analyses.</title>
        <authorList>
            <person name="Imhoff J.F."/>
            <person name="Rahn T."/>
            <person name="Kunzel S."/>
            <person name="Keller A."/>
            <person name="Neulinger S.C."/>
        </authorList>
    </citation>
    <scope>NUCLEOTIDE SEQUENCE [LARGE SCALE GENOMIC DNA]</scope>
    <source>
        <strain evidence="2 3">DSM 9895</strain>
    </source>
</reference>
<dbReference type="RefSeq" id="WP_200342454.1">
    <property type="nucleotide sequence ID" value="NZ_NRRL01000074.1"/>
</dbReference>